<proteinExistence type="predicted"/>
<dbReference type="EMBL" id="BAAARW010000026">
    <property type="protein sequence ID" value="GAA2443462.1"/>
    <property type="molecule type" value="Genomic_DNA"/>
</dbReference>
<dbReference type="InterPro" id="IPR029068">
    <property type="entry name" value="Glyas_Bleomycin-R_OHBP_Dase"/>
</dbReference>
<evidence type="ECO:0000313" key="3">
    <source>
        <dbReference type="Proteomes" id="UP001501231"/>
    </source>
</evidence>
<comment type="caution">
    <text evidence="2">The sequence shown here is derived from an EMBL/GenBank/DDBJ whole genome shotgun (WGS) entry which is preliminary data.</text>
</comment>
<evidence type="ECO:0000313" key="2">
    <source>
        <dbReference type="EMBL" id="GAA2443462.1"/>
    </source>
</evidence>
<accession>A0ABP5X3F5</accession>
<keyword evidence="1" id="KW-0046">Antibiotic resistance</keyword>
<dbReference type="InterPro" id="IPR000335">
    <property type="entry name" value="Bleomycin-R"/>
</dbReference>
<gene>
    <name evidence="2" type="ORF">GCM10010191_70010</name>
</gene>
<dbReference type="RefSeq" id="WP_344594843.1">
    <property type="nucleotide sequence ID" value="NZ_BAAARW010000026.1"/>
</dbReference>
<dbReference type="SUPFAM" id="SSF54593">
    <property type="entry name" value="Glyoxalase/Bleomycin resistance protein/Dihydroxybiphenyl dioxygenase"/>
    <property type="match status" value="1"/>
</dbReference>
<dbReference type="CDD" id="cd08349">
    <property type="entry name" value="BLMA_like"/>
    <property type="match status" value="1"/>
</dbReference>
<keyword evidence="3" id="KW-1185">Reference proteome</keyword>
<dbReference type="Proteomes" id="UP001501231">
    <property type="component" value="Unassembled WGS sequence"/>
</dbReference>
<organism evidence="2 3">
    <name type="scientific">Actinomadura vinacea</name>
    <dbReference type="NCBI Taxonomy" id="115336"/>
    <lineage>
        <taxon>Bacteria</taxon>
        <taxon>Bacillati</taxon>
        <taxon>Actinomycetota</taxon>
        <taxon>Actinomycetes</taxon>
        <taxon>Streptosporangiales</taxon>
        <taxon>Thermomonosporaceae</taxon>
        <taxon>Actinomadura</taxon>
    </lineage>
</organism>
<name>A0ABP5X3F5_9ACTN</name>
<protein>
    <recommendedName>
        <fullName evidence="4">VOC family protein</fullName>
    </recommendedName>
</protein>
<evidence type="ECO:0000256" key="1">
    <source>
        <dbReference type="ARBA" id="ARBA00023251"/>
    </source>
</evidence>
<sequence>MGETTTPIFPCRSIDRTWEFYEALGFELQLRQTRPNHFIAVARGDLALQFYGWKQHDPAASMHMCYVGTADVDALHEAFRAGLKAHFGRIPSRGLPRLGPLKDMSYGVRQFLMTDPDGIQLRVGQPISDNFEHIDPPKEKVARALHTAELLADSKEDPQAAVKVLDHLLRMDDPAPTSAQRLTALVMRTDMAVRMDDLPRARACLAEARNLDLTQDERAAVQDNLARLAELEETVAAP</sequence>
<evidence type="ECO:0008006" key="4">
    <source>
        <dbReference type="Google" id="ProtNLM"/>
    </source>
</evidence>
<reference evidence="3" key="1">
    <citation type="journal article" date="2019" name="Int. J. Syst. Evol. Microbiol.">
        <title>The Global Catalogue of Microorganisms (GCM) 10K type strain sequencing project: providing services to taxonomists for standard genome sequencing and annotation.</title>
        <authorList>
            <consortium name="The Broad Institute Genomics Platform"/>
            <consortium name="The Broad Institute Genome Sequencing Center for Infectious Disease"/>
            <person name="Wu L."/>
            <person name="Ma J."/>
        </authorList>
    </citation>
    <scope>NUCLEOTIDE SEQUENCE [LARGE SCALE GENOMIC DNA]</scope>
    <source>
        <strain evidence="3">JCM 3325</strain>
    </source>
</reference>
<dbReference type="Gene3D" id="3.10.180.10">
    <property type="entry name" value="2,3-Dihydroxybiphenyl 1,2-Dioxygenase, domain 1"/>
    <property type="match status" value="1"/>
</dbReference>